<dbReference type="RefSeq" id="WP_081436449.1">
    <property type="nucleotide sequence ID" value="NZ_CP023687.1"/>
</dbReference>
<keyword evidence="2" id="KW-1185">Reference proteome</keyword>
<dbReference type="EMBL" id="CP127363">
    <property type="protein sequence ID" value="WIY50608.1"/>
    <property type="molecule type" value="Genomic_DNA"/>
</dbReference>
<name>A0ABY9AUT3_PARCI</name>
<proteinExistence type="predicted"/>
<reference evidence="1 2" key="1">
    <citation type="submission" date="2023-06" db="EMBL/GenBank/DDBJ databases">
        <authorList>
            <person name="Ham H."/>
            <person name="Park D.S."/>
        </authorList>
    </citation>
    <scope>NUCLEOTIDE SEQUENCE [LARGE SCALE GENOMIC DNA]</scope>
    <source>
        <strain evidence="1 2">KACC 17005</strain>
    </source>
</reference>
<accession>A0ABY9AUT3</accession>
<protein>
    <submittedName>
        <fullName evidence="1">AP2 domain-containing protein</fullName>
    </submittedName>
</protein>
<organism evidence="1 2">
    <name type="scientific">Paracidovorax citrulli</name>
    <name type="common">Acidovorax citrulli</name>
    <dbReference type="NCBI Taxonomy" id="80869"/>
    <lineage>
        <taxon>Bacteria</taxon>
        <taxon>Pseudomonadati</taxon>
        <taxon>Pseudomonadota</taxon>
        <taxon>Betaproteobacteria</taxon>
        <taxon>Burkholderiales</taxon>
        <taxon>Comamonadaceae</taxon>
        <taxon>Paracidovorax</taxon>
    </lineage>
</organism>
<dbReference type="Proteomes" id="UP001242732">
    <property type="component" value="Chromosome"/>
</dbReference>
<sequence>MSGQPKLYGISLRQVNGIAVAWRVSIRRRGRNVGRLFSVKAFGSLKKALKAAIAFRDEVNEIFPPLTKQEAHAIRRSTNTSGVPGVFRTKTGEWKASIQFEDGTCKTRQFAVHVYGEDRAKQLAVEARVELLKQIRGHLIYHDEKIKIRSSSCNDEPAVCITPYKEKPAPSPYCMRANRTPGVGSVNVKTVLANGQVVRVQYRVARFIKPDGLPKRRYFSVARYGEKAEHVKVVVASIKQPEAAYSMRSPRHWRCRRAQG</sequence>
<evidence type="ECO:0000313" key="2">
    <source>
        <dbReference type="Proteomes" id="UP001242732"/>
    </source>
</evidence>
<dbReference type="Gene3D" id="1.20.5.2050">
    <property type="match status" value="2"/>
</dbReference>
<evidence type="ECO:0000313" key="1">
    <source>
        <dbReference type="EMBL" id="WIY50608.1"/>
    </source>
</evidence>
<gene>
    <name evidence="1" type="ORF">QRO08_08595</name>
</gene>